<evidence type="ECO:0000313" key="2">
    <source>
        <dbReference type="Proteomes" id="UP000032066"/>
    </source>
</evidence>
<dbReference type="PATRIC" id="fig|2064.6.peg.2471"/>
<dbReference type="RefSeq" id="WP_043910590.1">
    <property type="nucleotide sequence ID" value="NZ_JXZB01000002.1"/>
</dbReference>
<accession>A0A0D0PQH0</accession>
<dbReference type="EMBL" id="JXZB01000002">
    <property type="protein sequence ID" value="KIQ64774.1"/>
    <property type="molecule type" value="Genomic_DNA"/>
</dbReference>
<comment type="caution">
    <text evidence="1">The sequence shown here is derived from an EMBL/GenBank/DDBJ whole genome shotgun (WGS) entry which is preliminary data.</text>
</comment>
<name>A0A0D0PQH0_KITGR</name>
<proteinExistence type="predicted"/>
<dbReference type="OrthoDB" id="3871705at2"/>
<protein>
    <submittedName>
        <fullName evidence="1">Uncharacterized protein</fullName>
    </submittedName>
</protein>
<gene>
    <name evidence="1" type="ORF">TR51_11500</name>
</gene>
<reference evidence="1 2" key="1">
    <citation type="submission" date="2015-02" db="EMBL/GenBank/DDBJ databases">
        <title>Draft genome sequence of Kitasatospora griseola MF730-N6, a bafilomycin, terpentecin and satosporin producer.</title>
        <authorList>
            <person name="Arens J.C."/>
            <person name="Haltli B."/>
            <person name="Kerr R.G."/>
        </authorList>
    </citation>
    <scope>NUCLEOTIDE SEQUENCE [LARGE SCALE GENOMIC DNA]</scope>
    <source>
        <strain evidence="1 2">MF730-N6</strain>
    </source>
</reference>
<organism evidence="1 2">
    <name type="scientific">Kitasatospora griseola</name>
    <name type="common">Streptomyces griseolosporeus</name>
    <dbReference type="NCBI Taxonomy" id="2064"/>
    <lineage>
        <taxon>Bacteria</taxon>
        <taxon>Bacillati</taxon>
        <taxon>Actinomycetota</taxon>
        <taxon>Actinomycetes</taxon>
        <taxon>Kitasatosporales</taxon>
        <taxon>Streptomycetaceae</taxon>
        <taxon>Kitasatospora</taxon>
    </lineage>
</organism>
<dbReference type="Proteomes" id="UP000032066">
    <property type="component" value="Unassembled WGS sequence"/>
</dbReference>
<evidence type="ECO:0000313" key="1">
    <source>
        <dbReference type="EMBL" id="KIQ64774.1"/>
    </source>
</evidence>
<sequence length="137" mass="15337">MDHELVTLAESGAAVVVGAMATDLWCSVKDGTLAVFRRLGHDRQRTVTEQLDRNAELVRDADRPEEARRALFAFWALELAAVLRQEPDLAPELTRLVTEFQGDRQRLAYTQNNTAHDHGTVYAVQHGDQRVVRSAEG</sequence>
<keyword evidence="2" id="KW-1185">Reference proteome</keyword>
<dbReference type="AlphaFoldDB" id="A0A0D0PQH0"/>